<dbReference type="PANTHER" id="PTHR31606">
    <property type="entry name" value="WW DOMAIN BINDING PROTEIN 2, ISOFORM E"/>
    <property type="match status" value="1"/>
</dbReference>
<dbReference type="PANTHER" id="PTHR31606:SF1">
    <property type="entry name" value="WW DOMAIN BINDING PROTEIN 2, ISOFORM E"/>
    <property type="match status" value="1"/>
</dbReference>
<protein>
    <submittedName>
        <fullName evidence="3">Ww domain-binding protein 2-like protein</fullName>
    </submittedName>
</protein>
<feature type="compositionally biased region" description="Low complexity" evidence="1">
    <location>
        <begin position="211"/>
        <end position="230"/>
    </location>
</feature>
<dbReference type="EMBL" id="SDOV01000009">
    <property type="protein sequence ID" value="KAH7637042.1"/>
    <property type="molecule type" value="Genomic_DNA"/>
</dbReference>
<organism evidence="3">
    <name type="scientific">Dermatophagoides farinae</name>
    <name type="common">American house dust mite</name>
    <dbReference type="NCBI Taxonomy" id="6954"/>
    <lineage>
        <taxon>Eukaryota</taxon>
        <taxon>Metazoa</taxon>
        <taxon>Ecdysozoa</taxon>
        <taxon>Arthropoda</taxon>
        <taxon>Chelicerata</taxon>
        <taxon>Arachnida</taxon>
        <taxon>Acari</taxon>
        <taxon>Acariformes</taxon>
        <taxon>Sarcoptiformes</taxon>
        <taxon>Astigmata</taxon>
        <taxon>Psoroptidia</taxon>
        <taxon>Analgoidea</taxon>
        <taxon>Pyroglyphidae</taxon>
        <taxon>Dermatophagoidinae</taxon>
        <taxon>Dermatophagoides</taxon>
    </lineage>
</organism>
<evidence type="ECO:0000256" key="1">
    <source>
        <dbReference type="SAM" id="MobiDB-lite"/>
    </source>
</evidence>
<dbReference type="Gene3D" id="2.30.29.30">
    <property type="entry name" value="Pleckstrin-homology domain (PH domain)/Phosphotyrosine-binding domain (PTB)"/>
    <property type="match status" value="1"/>
</dbReference>
<reference evidence="3" key="1">
    <citation type="submission" date="2020-06" db="EMBL/GenBank/DDBJ databases">
        <authorList>
            <person name="Ji K."/>
            <person name="Li J."/>
        </authorList>
    </citation>
    <scope>NUCLEOTIDE SEQUENCE</scope>
    <source>
        <strain evidence="3">JKM2019</strain>
        <tissue evidence="3">Whole body</tissue>
    </source>
</reference>
<dbReference type="OrthoDB" id="1259151at2759"/>
<dbReference type="InterPro" id="IPR044852">
    <property type="entry name" value="WBP2-like"/>
</dbReference>
<dbReference type="GO" id="GO:0003713">
    <property type="term" value="F:transcription coactivator activity"/>
    <property type="evidence" value="ECO:0007669"/>
    <property type="project" value="InterPro"/>
</dbReference>
<dbReference type="InterPro" id="IPR011993">
    <property type="entry name" value="PH-like_dom_sf"/>
</dbReference>
<dbReference type="CDD" id="cd13214">
    <property type="entry name" value="PH-GRAM_WBP2"/>
    <property type="match status" value="1"/>
</dbReference>
<dbReference type="GO" id="GO:0031490">
    <property type="term" value="F:chromatin DNA binding"/>
    <property type="evidence" value="ECO:0007669"/>
    <property type="project" value="TreeGrafter"/>
</dbReference>
<evidence type="ECO:0000313" key="3">
    <source>
        <dbReference type="EMBL" id="KAH7637042.1"/>
    </source>
</evidence>
<evidence type="ECO:0000259" key="2">
    <source>
        <dbReference type="Pfam" id="PF02893"/>
    </source>
</evidence>
<feature type="domain" description="GRAM" evidence="2">
    <location>
        <begin position="40"/>
        <end position="123"/>
    </location>
</feature>
<comment type="caution">
    <text evidence="3">The sequence shown here is derived from an EMBL/GenBank/DDBJ whole genome shotgun (WGS) entry which is preliminary data.</text>
</comment>
<proteinExistence type="predicted"/>
<dbReference type="SUPFAM" id="SSF50729">
    <property type="entry name" value="PH domain-like"/>
    <property type="match status" value="1"/>
</dbReference>
<dbReference type="Proteomes" id="UP000828236">
    <property type="component" value="Unassembled WGS sequence"/>
</dbReference>
<feature type="region of interest" description="Disordered" evidence="1">
    <location>
        <begin position="176"/>
        <end position="287"/>
    </location>
</feature>
<dbReference type="GO" id="GO:0005634">
    <property type="term" value="C:nucleus"/>
    <property type="evidence" value="ECO:0007669"/>
    <property type="project" value="TreeGrafter"/>
</dbReference>
<accession>A0A9D4SCB3</accession>
<dbReference type="AlphaFoldDB" id="A0A9D4SCB3"/>
<dbReference type="InterPro" id="IPR004182">
    <property type="entry name" value="GRAM"/>
</dbReference>
<gene>
    <name evidence="3" type="ORF">HUG17_7248</name>
</gene>
<dbReference type="Pfam" id="PF02893">
    <property type="entry name" value="GRAM"/>
    <property type="match status" value="1"/>
</dbReference>
<name>A0A9D4SCB3_DERFA</name>
<sequence length="287" mass="31306">MSMFNNSHHESGGVVLFNGELILLFCENVNIQVVERNHNETGKLYLTTHRMIFTNRSMSNSMKSLSIPFYTLHDLSLEQPIFGANYIKGKSSEAGNNSKFTFKLKFTSGGATEYGQALLNAAKSVRNFQQSNAFQPPPAYSNPAGQYYQAPPNVYQPAYNCGFALPNDIFNQPPPAGFIYTSEAPPPYPGLNTHEMQKSAYPTQPPPPPQQQQFGSGQPPQMGFGGFQQPLNSGGSYPQQPAFAPQIPPPAYPGSQNGYPSGGQIPQPPTNPMYPNLNDLKPSAPPS</sequence>
<reference evidence="3" key="2">
    <citation type="journal article" date="2021" name="World Allergy Organ. J.">
        <title>Chromosome-level assembly of Dermatophagoides farinae genome and transcriptome reveals two novel allergens Der f 37 and Der f 39.</title>
        <authorList>
            <person name="Chen J."/>
            <person name="Cai Z."/>
            <person name="Fan D."/>
            <person name="Hu J."/>
            <person name="Hou Y."/>
            <person name="He Y."/>
            <person name="Zhang Z."/>
            <person name="Zhao Z."/>
            <person name="Gao P."/>
            <person name="Hu W."/>
            <person name="Sun J."/>
            <person name="Li J."/>
            <person name="Ji K."/>
        </authorList>
    </citation>
    <scope>NUCLEOTIDE SEQUENCE</scope>
    <source>
        <strain evidence="3">JKM2019</strain>
    </source>
</reference>